<dbReference type="EMBL" id="HACA01006064">
    <property type="protein sequence ID" value="CDW23425.1"/>
    <property type="molecule type" value="Transcribed_RNA"/>
</dbReference>
<dbReference type="EMBL" id="HACA01006065">
    <property type="protein sequence ID" value="CDW23426.1"/>
    <property type="molecule type" value="Transcribed_RNA"/>
</dbReference>
<name>A0A0K2TCX3_LEPSM</name>
<dbReference type="Pfam" id="PF13932">
    <property type="entry name" value="SAM_GIDA_C"/>
    <property type="match status" value="1"/>
</dbReference>
<dbReference type="PANTHER" id="PTHR11806:SF0">
    <property type="entry name" value="PROTEIN MTO1 HOMOLOG, MITOCHONDRIAL"/>
    <property type="match status" value="1"/>
</dbReference>
<dbReference type="InterPro" id="IPR040131">
    <property type="entry name" value="MnmG_N"/>
</dbReference>
<proteinExistence type="inferred from homology"/>
<dbReference type="InterPro" id="IPR004416">
    <property type="entry name" value="MnmG"/>
</dbReference>
<keyword evidence="4" id="KW-0274">FAD</keyword>
<dbReference type="EMBL" id="HACA01006066">
    <property type="protein sequence ID" value="CDW23427.1"/>
    <property type="molecule type" value="Transcribed_RNA"/>
</dbReference>
<dbReference type="PROSITE" id="PS01280">
    <property type="entry name" value="GIDA_1"/>
    <property type="match status" value="1"/>
</dbReference>
<dbReference type="Gene3D" id="3.50.50.60">
    <property type="entry name" value="FAD/NAD(P)-binding domain"/>
    <property type="match status" value="2"/>
</dbReference>
<dbReference type="OrthoDB" id="3329at2759"/>
<keyword evidence="3" id="KW-0285">Flavoprotein</keyword>
<dbReference type="NCBIfam" id="TIGR00136">
    <property type="entry name" value="mnmG_gidA"/>
    <property type="match status" value="1"/>
</dbReference>
<organism evidence="6">
    <name type="scientific">Lepeophtheirus salmonis</name>
    <name type="common">Salmon louse</name>
    <name type="synonym">Caligus salmonis</name>
    <dbReference type="NCBI Taxonomy" id="72036"/>
    <lineage>
        <taxon>Eukaryota</taxon>
        <taxon>Metazoa</taxon>
        <taxon>Ecdysozoa</taxon>
        <taxon>Arthropoda</taxon>
        <taxon>Crustacea</taxon>
        <taxon>Multicrustacea</taxon>
        <taxon>Hexanauplia</taxon>
        <taxon>Copepoda</taxon>
        <taxon>Siphonostomatoida</taxon>
        <taxon>Caligidae</taxon>
        <taxon>Lepeophtheirus</taxon>
    </lineage>
</organism>
<dbReference type="SMART" id="SM01228">
    <property type="entry name" value="GIDA_assoc_3"/>
    <property type="match status" value="1"/>
</dbReference>
<dbReference type="InterPro" id="IPR047001">
    <property type="entry name" value="MnmG_C_subdom"/>
</dbReference>
<sequence length="628" mass="69870">MHRIFDVVVVGGGHAGLEALGASLRSGCRTLLVTQKRSTLGAMSCNPSFGGIGKGHLLKEIDALDGISPRICDETGIHFRVLNTRRGFAVRGPRAQIDRDLFQARVQEEIHNFEKKVYPERFTLYENTVEDLVVENGKLVGVILSDGSKVMTKAAILTVGTFLRGCINIGTTTYPAGRMGDSSSIGLAQTLQKFAFRLGRLKTGTPPRLFKKSINFESLDLMHPDDCPEPFSFLNERVKIESKDQVPCHITSTSSKAHKIIIDNLHLNRHVLEEVNGPRYCPSIESKVIKFPKNAHHIWLEPEGIKSDLIYPQGLSCTLPEELQQSFINKIVGLENAKIANPGYGVEYDYVDPREILNTLETKKIPGLYLAGQINGTTGYEEAAAQGLVAGANAANKILKKPPLIINRTEGYIGVLIDDLTTKGTSEPYRMFTTRAEFRLHLRPDNADIRLTQKGMDCGIIGKDRACRFYSMKKKYNSLKEKLTTVTYSKKEWASLLNIPISTPKNIQVSAYEILGVSNYGVEFEDLANISPFIYKDKSIYGIGKKLKIESIYSESLKDIQYQMDQVKRESNLILSSSLNLDDNKLGLSLEEREKLAMMLPTTLANASQIPGITPNAVINLLRYVKKQ</sequence>
<dbReference type="FunFam" id="3.50.50.60:FF:000002">
    <property type="entry name" value="tRNA uridine 5-carboxymethylaminomethyl modification enzyme MnmG"/>
    <property type="match status" value="1"/>
</dbReference>
<dbReference type="FunFam" id="3.50.50.60:FF:000082">
    <property type="entry name" value="protein MTO1 homolog, mitochondrial isoform X1"/>
    <property type="match status" value="1"/>
</dbReference>
<evidence type="ECO:0000256" key="3">
    <source>
        <dbReference type="ARBA" id="ARBA00022630"/>
    </source>
</evidence>
<evidence type="ECO:0000256" key="4">
    <source>
        <dbReference type="ARBA" id="ARBA00022827"/>
    </source>
</evidence>
<accession>A0A0K2TCX3</accession>
<dbReference type="Pfam" id="PF01134">
    <property type="entry name" value="GIDA"/>
    <property type="match status" value="1"/>
</dbReference>
<dbReference type="InterPro" id="IPR020595">
    <property type="entry name" value="MnmG-rel_CS"/>
</dbReference>
<dbReference type="PANTHER" id="PTHR11806">
    <property type="entry name" value="GLUCOSE INHIBITED DIVISION PROTEIN A"/>
    <property type="match status" value="1"/>
</dbReference>
<evidence type="ECO:0000256" key="2">
    <source>
        <dbReference type="ARBA" id="ARBA00007653"/>
    </source>
</evidence>
<dbReference type="InterPro" id="IPR036188">
    <property type="entry name" value="FAD/NAD-bd_sf"/>
</dbReference>
<evidence type="ECO:0000313" key="6">
    <source>
        <dbReference type="EMBL" id="CDW23427.1"/>
    </source>
</evidence>
<dbReference type="InterPro" id="IPR002218">
    <property type="entry name" value="MnmG-rel"/>
</dbReference>
<dbReference type="GO" id="GO:0030488">
    <property type="term" value="P:tRNA methylation"/>
    <property type="evidence" value="ECO:0007669"/>
    <property type="project" value="TreeGrafter"/>
</dbReference>
<dbReference type="GO" id="GO:0002098">
    <property type="term" value="P:tRNA wobble uridine modification"/>
    <property type="evidence" value="ECO:0007669"/>
    <property type="project" value="InterPro"/>
</dbReference>
<feature type="domain" description="tRNA uridine 5-carboxymethylaminomethyl modification enzyme C-terminal subdomain" evidence="5">
    <location>
        <begin position="551"/>
        <end position="623"/>
    </location>
</feature>
<comment type="cofactor">
    <cofactor evidence="1">
        <name>FAD</name>
        <dbReference type="ChEBI" id="CHEBI:57692"/>
    </cofactor>
</comment>
<dbReference type="AlphaFoldDB" id="A0A0K2TCX3"/>
<dbReference type="PROSITE" id="PS01281">
    <property type="entry name" value="GIDA_2"/>
    <property type="match status" value="1"/>
</dbReference>
<protein>
    <recommendedName>
        <fullName evidence="5">tRNA uridine 5-carboxymethylaminomethyl modification enzyme C-terminal subdomain domain-containing protein</fullName>
    </recommendedName>
</protein>
<evidence type="ECO:0000256" key="1">
    <source>
        <dbReference type="ARBA" id="ARBA00001974"/>
    </source>
</evidence>
<dbReference type="GO" id="GO:0050660">
    <property type="term" value="F:flavin adenine dinucleotide binding"/>
    <property type="evidence" value="ECO:0007669"/>
    <property type="project" value="InterPro"/>
</dbReference>
<dbReference type="InterPro" id="IPR044920">
    <property type="entry name" value="MnmG_C_subdom_sf"/>
</dbReference>
<comment type="similarity">
    <text evidence="2">Belongs to the MnmG family.</text>
</comment>
<dbReference type="SUPFAM" id="SSF51905">
    <property type="entry name" value="FAD/NAD(P)-binding domain"/>
    <property type="match status" value="1"/>
</dbReference>
<dbReference type="InterPro" id="IPR026904">
    <property type="entry name" value="MnmG_C"/>
</dbReference>
<dbReference type="Gene3D" id="1.10.150.570">
    <property type="entry name" value="GidA associated domain, C-terminal subdomain"/>
    <property type="match status" value="1"/>
</dbReference>
<dbReference type="GO" id="GO:0005829">
    <property type="term" value="C:cytosol"/>
    <property type="evidence" value="ECO:0007669"/>
    <property type="project" value="TreeGrafter"/>
</dbReference>
<evidence type="ECO:0000259" key="5">
    <source>
        <dbReference type="SMART" id="SM01228"/>
    </source>
</evidence>
<reference evidence="6" key="1">
    <citation type="submission" date="2014-05" db="EMBL/GenBank/DDBJ databases">
        <authorList>
            <person name="Chronopoulou M."/>
        </authorList>
    </citation>
    <scope>NUCLEOTIDE SEQUENCE</scope>
    <source>
        <tissue evidence="6">Whole organism</tissue>
    </source>
</reference>